<feature type="transmembrane region" description="Helical" evidence="8">
    <location>
        <begin position="55"/>
        <end position="75"/>
    </location>
</feature>
<dbReference type="GO" id="GO:0016020">
    <property type="term" value="C:membrane"/>
    <property type="evidence" value="ECO:0007669"/>
    <property type="project" value="UniProtKB-SubCell"/>
</dbReference>
<dbReference type="Gene3D" id="1.20.1250.20">
    <property type="entry name" value="MFS general substrate transporter like domains"/>
    <property type="match status" value="1"/>
</dbReference>
<accession>A0A848F5Y4</accession>
<evidence type="ECO:0000313" key="11">
    <source>
        <dbReference type="Proteomes" id="UP000574067"/>
    </source>
</evidence>
<feature type="transmembrane region" description="Helical" evidence="8">
    <location>
        <begin position="224"/>
        <end position="242"/>
    </location>
</feature>
<evidence type="ECO:0000256" key="7">
    <source>
        <dbReference type="ARBA" id="ARBA00023136"/>
    </source>
</evidence>
<keyword evidence="6 8" id="KW-1133">Transmembrane helix</keyword>
<dbReference type="PROSITE" id="PS00216">
    <property type="entry name" value="SUGAR_TRANSPORT_1"/>
    <property type="match status" value="1"/>
</dbReference>
<evidence type="ECO:0000256" key="8">
    <source>
        <dbReference type="SAM" id="Phobius"/>
    </source>
</evidence>
<name>A0A848F5Y4_9BURK</name>
<organism evidence="10 11">
    <name type="scientific">Azohydromonas caseinilytica</name>
    <dbReference type="NCBI Taxonomy" id="2728836"/>
    <lineage>
        <taxon>Bacteria</taxon>
        <taxon>Pseudomonadati</taxon>
        <taxon>Pseudomonadota</taxon>
        <taxon>Betaproteobacteria</taxon>
        <taxon>Burkholderiales</taxon>
        <taxon>Sphaerotilaceae</taxon>
        <taxon>Azohydromonas</taxon>
    </lineage>
</organism>
<dbReference type="InterPro" id="IPR001958">
    <property type="entry name" value="Tet-R_TetA/multi-R_MdtG-like"/>
</dbReference>
<evidence type="ECO:0000256" key="2">
    <source>
        <dbReference type="ARBA" id="ARBA00004141"/>
    </source>
</evidence>
<dbReference type="Proteomes" id="UP000574067">
    <property type="component" value="Unassembled WGS sequence"/>
</dbReference>
<feature type="transmembrane region" description="Helical" evidence="8">
    <location>
        <begin position="145"/>
        <end position="167"/>
    </location>
</feature>
<dbReference type="Pfam" id="PF07690">
    <property type="entry name" value="MFS_1"/>
    <property type="match status" value="1"/>
</dbReference>
<keyword evidence="5 8" id="KW-0812">Transmembrane</keyword>
<dbReference type="PANTHER" id="PTHR23504">
    <property type="entry name" value="MAJOR FACILITATOR SUPERFAMILY DOMAIN-CONTAINING PROTEIN 10"/>
    <property type="match status" value="1"/>
</dbReference>
<comment type="subcellular location">
    <subcellularLocation>
        <location evidence="2">Membrane</location>
        <topology evidence="2">Multi-pass membrane protein</topology>
    </subcellularLocation>
</comment>
<feature type="transmembrane region" description="Helical" evidence="8">
    <location>
        <begin position="20"/>
        <end position="43"/>
    </location>
</feature>
<evidence type="ECO:0000256" key="5">
    <source>
        <dbReference type="ARBA" id="ARBA00022692"/>
    </source>
</evidence>
<evidence type="ECO:0000256" key="3">
    <source>
        <dbReference type="ARBA" id="ARBA00007520"/>
    </source>
</evidence>
<evidence type="ECO:0000313" key="10">
    <source>
        <dbReference type="EMBL" id="NML15487.1"/>
    </source>
</evidence>
<feature type="transmembrane region" description="Helical" evidence="8">
    <location>
        <begin position="358"/>
        <end position="377"/>
    </location>
</feature>
<dbReference type="SUPFAM" id="SSF103473">
    <property type="entry name" value="MFS general substrate transporter"/>
    <property type="match status" value="1"/>
</dbReference>
<keyword evidence="11" id="KW-1185">Reference proteome</keyword>
<feature type="domain" description="Major facilitator superfamily (MFS) profile" evidence="9">
    <location>
        <begin position="17"/>
        <end position="411"/>
    </location>
</feature>
<dbReference type="InterPro" id="IPR005829">
    <property type="entry name" value="Sugar_transporter_CS"/>
</dbReference>
<dbReference type="PANTHER" id="PTHR23504:SF15">
    <property type="entry name" value="MAJOR FACILITATOR SUPERFAMILY (MFS) PROFILE DOMAIN-CONTAINING PROTEIN"/>
    <property type="match status" value="1"/>
</dbReference>
<evidence type="ECO:0000259" key="9">
    <source>
        <dbReference type="PROSITE" id="PS50850"/>
    </source>
</evidence>
<sequence>MSAGAVTADTPRGRQAAMPFILVTVLIDMMSIGLIIPVLPALVGTFTGSTTDQTFWFGVVSFTFGIANFFGSPVLGALSDRFGRRPVLLLGFCGLAFSFFATALAPALWVLVAVRLVSGALQANAAVAQSYVADISTPQERARRFGLLGATFGVGFILGPVTGGLLGDIDLHLPFYVAGGLALLNTLYGVFVLPESLPASKRRPFEWRRANPVHSLRELRALRGVGPLVTVMALGSLAQFTLHSTWVLYTGLKFGWGPRENGWSLFAVGLMSALVQGGLMRQLLKRNTPQKLVRLGLISSALSYLCWGLAPEGWMMYAVIGLNLLGFTVTASLQSMVSNAADATSQGRTMGSVASLNSLMAVLAPLTGAGLLTLVSHRPQGDFWIGLPFYFCALLQAVAAVIAFRHFRQRSATSAASSAA</sequence>
<dbReference type="PRINTS" id="PR01035">
    <property type="entry name" value="TCRTETA"/>
</dbReference>
<protein>
    <submittedName>
        <fullName evidence="10">TCR/Tet family MFS transporter</fullName>
    </submittedName>
</protein>
<dbReference type="AlphaFoldDB" id="A0A848F5Y4"/>
<dbReference type="InterPro" id="IPR036259">
    <property type="entry name" value="MFS_trans_sf"/>
</dbReference>
<comment type="function">
    <text evidence="1">Resistance to tetracycline by an active tetracycline efflux. This is an energy-dependent process that decreases the accumulation of the antibiotic in whole cells. This protein functions as a metal-tetracycline/H(+) antiporter.</text>
</comment>
<feature type="transmembrane region" description="Helical" evidence="8">
    <location>
        <begin position="262"/>
        <end position="280"/>
    </location>
</feature>
<keyword evidence="7 8" id="KW-0472">Membrane</keyword>
<feature type="transmembrane region" description="Helical" evidence="8">
    <location>
        <begin position="173"/>
        <end position="193"/>
    </location>
</feature>
<comment type="similarity">
    <text evidence="3">Belongs to the major facilitator superfamily. TCR/Tet family.</text>
</comment>
<evidence type="ECO:0000256" key="6">
    <source>
        <dbReference type="ARBA" id="ARBA00022989"/>
    </source>
</evidence>
<dbReference type="EMBL" id="JABBFW010000006">
    <property type="protein sequence ID" value="NML15487.1"/>
    <property type="molecule type" value="Genomic_DNA"/>
</dbReference>
<evidence type="ECO:0000256" key="4">
    <source>
        <dbReference type="ARBA" id="ARBA00022448"/>
    </source>
</evidence>
<keyword evidence="4" id="KW-0813">Transport</keyword>
<comment type="caution">
    <text evidence="10">The sequence shown here is derived from an EMBL/GenBank/DDBJ whole genome shotgun (WGS) entry which is preliminary data.</text>
</comment>
<dbReference type="PROSITE" id="PS50850">
    <property type="entry name" value="MFS"/>
    <property type="match status" value="1"/>
</dbReference>
<feature type="transmembrane region" description="Helical" evidence="8">
    <location>
        <begin position="316"/>
        <end position="337"/>
    </location>
</feature>
<feature type="transmembrane region" description="Helical" evidence="8">
    <location>
        <begin position="292"/>
        <end position="310"/>
    </location>
</feature>
<dbReference type="InterPro" id="IPR011701">
    <property type="entry name" value="MFS"/>
</dbReference>
<gene>
    <name evidence="10" type="ORF">HHL10_10920</name>
</gene>
<proteinExistence type="inferred from homology"/>
<evidence type="ECO:0000256" key="1">
    <source>
        <dbReference type="ARBA" id="ARBA00003279"/>
    </source>
</evidence>
<dbReference type="GO" id="GO:0022857">
    <property type="term" value="F:transmembrane transporter activity"/>
    <property type="evidence" value="ECO:0007669"/>
    <property type="project" value="InterPro"/>
</dbReference>
<dbReference type="CDD" id="cd17388">
    <property type="entry name" value="MFS_TetA"/>
    <property type="match status" value="1"/>
</dbReference>
<feature type="transmembrane region" description="Helical" evidence="8">
    <location>
        <begin position="383"/>
        <end position="404"/>
    </location>
</feature>
<dbReference type="InterPro" id="IPR020846">
    <property type="entry name" value="MFS_dom"/>
</dbReference>
<reference evidence="10 11" key="1">
    <citation type="submission" date="2020-04" db="EMBL/GenBank/DDBJ databases">
        <title>Azohydromonas sp. isolated from soil.</title>
        <authorList>
            <person name="Dahal R.H."/>
        </authorList>
    </citation>
    <scope>NUCLEOTIDE SEQUENCE [LARGE SCALE GENOMIC DNA]</scope>
    <source>
        <strain evidence="10 11">G-1-1-14</strain>
    </source>
</reference>
<feature type="transmembrane region" description="Helical" evidence="8">
    <location>
        <begin position="87"/>
        <end position="110"/>
    </location>
</feature>